<dbReference type="EMBL" id="JBJKBG010000011">
    <property type="protein sequence ID" value="KAL3714912.1"/>
    <property type="molecule type" value="Genomic_DNA"/>
</dbReference>
<feature type="repeat" description="ANK" evidence="7">
    <location>
        <begin position="254"/>
        <end position="277"/>
    </location>
</feature>
<keyword evidence="5 7" id="KW-0040">ANK repeat</keyword>
<dbReference type="SUPFAM" id="SSF48403">
    <property type="entry name" value="Ankyrin repeat"/>
    <property type="match status" value="2"/>
</dbReference>
<comment type="caution">
    <text evidence="9">The sequence shown here is derived from an EMBL/GenBank/DDBJ whole genome shotgun (WGS) entry which is preliminary data.</text>
</comment>
<dbReference type="AlphaFoldDB" id="A0ABD3IML3"/>
<dbReference type="InterPro" id="IPR002110">
    <property type="entry name" value="Ankyrin_rpt"/>
</dbReference>
<accession>A0ABD3IML3</accession>
<evidence type="ECO:0000256" key="4">
    <source>
        <dbReference type="ARBA" id="ARBA00022989"/>
    </source>
</evidence>
<dbReference type="GO" id="GO:0016020">
    <property type="term" value="C:membrane"/>
    <property type="evidence" value="ECO:0007669"/>
    <property type="project" value="UniProtKB-SubCell"/>
</dbReference>
<evidence type="ECO:0000256" key="2">
    <source>
        <dbReference type="ARBA" id="ARBA00022692"/>
    </source>
</evidence>
<organism evidence="9 10">
    <name type="scientific">Eucalyptus globulus</name>
    <name type="common">Tasmanian blue gum</name>
    <dbReference type="NCBI Taxonomy" id="34317"/>
    <lineage>
        <taxon>Eukaryota</taxon>
        <taxon>Viridiplantae</taxon>
        <taxon>Streptophyta</taxon>
        <taxon>Embryophyta</taxon>
        <taxon>Tracheophyta</taxon>
        <taxon>Spermatophyta</taxon>
        <taxon>Magnoliopsida</taxon>
        <taxon>eudicotyledons</taxon>
        <taxon>Gunneridae</taxon>
        <taxon>Pentapetalae</taxon>
        <taxon>rosids</taxon>
        <taxon>malvids</taxon>
        <taxon>Myrtales</taxon>
        <taxon>Myrtaceae</taxon>
        <taxon>Myrtoideae</taxon>
        <taxon>Eucalypteae</taxon>
        <taxon>Eucalyptus</taxon>
    </lineage>
</organism>
<dbReference type="InterPro" id="IPR026961">
    <property type="entry name" value="PGG_dom"/>
</dbReference>
<evidence type="ECO:0000313" key="10">
    <source>
        <dbReference type="Proteomes" id="UP001634007"/>
    </source>
</evidence>
<gene>
    <name evidence="9" type="ORF">ACJRO7_006763</name>
</gene>
<feature type="repeat" description="ANK" evidence="7">
    <location>
        <begin position="363"/>
        <end position="383"/>
    </location>
</feature>
<protein>
    <recommendedName>
        <fullName evidence="8">PGG domain-containing protein</fullName>
    </recommendedName>
</protein>
<proteinExistence type="predicted"/>
<keyword evidence="4" id="KW-1133">Transmembrane helix</keyword>
<dbReference type="Pfam" id="PF13962">
    <property type="entry name" value="PGG"/>
    <property type="match status" value="1"/>
</dbReference>
<keyword evidence="2" id="KW-0812">Transmembrane</keyword>
<evidence type="ECO:0000256" key="7">
    <source>
        <dbReference type="PROSITE-ProRule" id="PRU00023"/>
    </source>
</evidence>
<keyword evidence="3" id="KW-0677">Repeat</keyword>
<evidence type="ECO:0000313" key="9">
    <source>
        <dbReference type="EMBL" id="KAL3714912.1"/>
    </source>
</evidence>
<keyword evidence="6" id="KW-0472">Membrane</keyword>
<reference evidence="9 10" key="1">
    <citation type="submission" date="2024-11" db="EMBL/GenBank/DDBJ databases">
        <title>Chromosome-level genome assembly of Eucalyptus globulus Labill. provides insights into its genome evolution.</title>
        <authorList>
            <person name="Li X."/>
        </authorList>
    </citation>
    <scope>NUCLEOTIDE SEQUENCE [LARGE SCALE GENOMIC DNA]</scope>
    <source>
        <strain evidence="9">CL2024</strain>
        <tissue evidence="9">Fresh tender leaves</tissue>
    </source>
</reference>
<evidence type="ECO:0000256" key="3">
    <source>
        <dbReference type="ARBA" id="ARBA00022737"/>
    </source>
</evidence>
<evidence type="ECO:0000256" key="1">
    <source>
        <dbReference type="ARBA" id="ARBA00004141"/>
    </source>
</evidence>
<comment type="subcellular location">
    <subcellularLocation>
        <location evidence="1">Membrane</location>
        <topology evidence="1">Multi-pass membrane protein</topology>
    </subcellularLocation>
</comment>
<dbReference type="SMART" id="SM00248">
    <property type="entry name" value="ANK"/>
    <property type="match status" value="7"/>
</dbReference>
<sequence>MAHAISMDDGETRATPNQRFEALMRRAVPPDYQQELGDDDLHKFMDRDLYKATKEGDVKKFIDALEKVIESRKLALSLILNQVTPSGNSLLHVAASRFGSDDVMEELSDDDVMEELSDDVMELILNHFPHIMTRKNSSEDTPLHVAVQDGRFGATEKLIHRETNSEIIYWKNEDGKSPLYLAVENCDRWGWPDHEAVERKIFKLLFEEFARDEAYAVKIQGMSPILAALKEWNQDLLKEIIDGLPKLLHVRDEDGGTPMHAAASVGNRDAIVLLLEKCPYLALQTDKNGSYPIHIACEAGDSWVIGPLLEDTWPDLAEIKNKKRQNILHVAVKGGNYSAVDRVLEKYSEPDTIKKLVNAKDVDGNTPLHLASMHNHCPVMRSLTKVKRIDLRLRNNDGLTALDVAMESRSLSTRNPALIGRAILIIVGVPRSEGRDVLSLPREQGSGVSKSSPTEWIKDWVNTLLLVATLVASVTLTAGLTLPGGYNASSDLHPGTATMLYHRMFRVFLLCNGQTRKESSPLYLAVEDEHSEILTLSLAIPFGPSRIQGMSPVRAAVTHWNLVNFSFKFQNEKLSLQALIQG</sequence>
<feature type="domain" description="PGG" evidence="8">
    <location>
        <begin position="455"/>
        <end position="512"/>
    </location>
</feature>
<evidence type="ECO:0000256" key="5">
    <source>
        <dbReference type="ARBA" id="ARBA00023043"/>
    </source>
</evidence>
<name>A0ABD3IML3_EUCGL</name>
<dbReference type="PANTHER" id="PTHR24186">
    <property type="entry name" value="PROTEIN PHOSPHATASE 1 REGULATORY SUBUNIT"/>
    <property type="match status" value="1"/>
</dbReference>
<dbReference type="PANTHER" id="PTHR24186:SF46">
    <property type="entry name" value="PROTEIN ACCELERATED CELL DEATH 6-LIKE"/>
    <property type="match status" value="1"/>
</dbReference>
<keyword evidence="10" id="KW-1185">Reference proteome</keyword>
<dbReference type="Pfam" id="PF13857">
    <property type="entry name" value="Ank_5"/>
    <property type="match status" value="1"/>
</dbReference>
<dbReference type="PROSITE" id="PS50088">
    <property type="entry name" value="ANK_REPEAT"/>
    <property type="match status" value="2"/>
</dbReference>
<dbReference type="Gene3D" id="1.25.40.20">
    <property type="entry name" value="Ankyrin repeat-containing domain"/>
    <property type="match status" value="2"/>
</dbReference>
<dbReference type="PROSITE" id="PS50297">
    <property type="entry name" value="ANK_REP_REGION"/>
    <property type="match status" value="2"/>
</dbReference>
<evidence type="ECO:0000256" key="6">
    <source>
        <dbReference type="ARBA" id="ARBA00023136"/>
    </source>
</evidence>
<evidence type="ECO:0000259" key="8">
    <source>
        <dbReference type="Pfam" id="PF13962"/>
    </source>
</evidence>
<dbReference type="InterPro" id="IPR036770">
    <property type="entry name" value="Ankyrin_rpt-contain_sf"/>
</dbReference>
<dbReference type="Proteomes" id="UP001634007">
    <property type="component" value="Unassembled WGS sequence"/>
</dbReference>